<dbReference type="OrthoDB" id="1925295at2"/>
<dbReference type="EMBL" id="SJTH01000006">
    <property type="protein sequence ID" value="TCJ05037.1"/>
    <property type="molecule type" value="Genomic_DNA"/>
</dbReference>
<dbReference type="AlphaFoldDB" id="A0A4R1B4M0"/>
<evidence type="ECO:0000313" key="1">
    <source>
        <dbReference type="EMBL" id="TCJ05037.1"/>
    </source>
</evidence>
<sequence length="56" mass="6547">MSKWYATVKKYYDMGLYINDPSSDKYVGIFVQAGWIKEEEYKTITKSDEYIPPNAA</sequence>
<dbReference type="Proteomes" id="UP000293846">
    <property type="component" value="Unassembled WGS sequence"/>
</dbReference>
<accession>A0A4R1B4M0</accession>
<organism evidence="1 2">
    <name type="scientific">Cytobacillus praedii</name>
    <dbReference type="NCBI Taxonomy" id="1742358"/>
    <lineage>
        <taxon>Bacteria</taxon>
        <taxon>Bacillati</taxon>
        <taxon>Bacillota</taxon>
        <taxon>Bacilli</taxon>
        <taxon>Bacillales</taxon>
        <taxon>Bacillaceae</taxon>
        <taxon>Cytobacillus</taxon>
    </lineage>
</organism>
<dbReference type="InterPro" id="IPR010022">
    <property type="entry name" value="XkdX"/>
</dbReference>
<proteinExistence type="predicted"/>
<protein>
    <submittedName>
        <fullName evidence="1">XkdX family protein</fullName>
    </submittedName>
</protein>
<name>A0A4R1B4M0_9BACI</name>
<dbReference type="RefSeq" id="WP_131236517.1">
    <property type="nucleotide sequence ID" value="NZ_SJTH01000006.1"/>
</dbReference>
<evidence type="ECO:0000313" key="2">
    <source>
        <dbReference type="Proteomes" id="UP000293846"/>
    </source>
</evidence>
<keyword evidence="2" id="KW-1185">Reference proteome</keyword>
<dbReference type="Pfam" id="PF09693">
    <property type="entry name" value="Phage_XkdX"/>
    <property type="match status" value="1"/>
</dbReference>
<reference evidence="1 2" key="1">
    <citation type="submission" date="2019-03" db="EMBL/GenBank/DDBJ databases">
        <authorList>
            <person name="Jensen L."/>
            <person name="Storgaard J."/>
            <person name="Sulaj E."/>
            <person name="Schramm A."/>
            <person name="Marshall I.P.G."/>
        </authorList>
    </citation>
    <scope>NUCLEOTIDE SEQUENCE [LARGE SCALE GENOMIC DNA]</scope>
    <source>
        <strain evidence="1 2">2017H2G3</strain>
    </source>
</reference>
<gene>
    <name evidence="1" type="ORF">E0Y62_07420</name>
</gene>
<comment type="caution">
    <text evidence="1">The sequence shown here is derived from an EMBL/GenBank/DDBJ whole genome shotgun (WGS) entry which is preliminary data.</text>
</comment>